<proteinExistence type="predicted"/>
<reference evidence="1" key="2">
    <citation type="journal article" date="2015" name="Data Brief">
        <title>Shoot transcriptome of the giant reed, Arundo donax.</title>
        <authorList>
            <person name="Barrero R.A."/>
            <person name="Guerrero F.D."/>
            <person name="Moolhuijzen P."/>
            <person name="Goolsby J.A."/>
            <person name="Tidwell J."/>
            <person name="Bellgard S.E."/>
            <person name="Bellgard M.I."/>
        </authorList>
    </citation>
    <scope>NUCLEOTIDE SEQUENCE</scope>
    <source>
        <tissue evidence="1">Shoot tissue taken approximately 20 cm above the soil surface</tissue>
    </source>
</reference>
<organism evidence="1">
    <name type="scientific">Arundo donax</name>
    <name type="common">Giant reed</name>
    <name type="synonym">Donax arundinaceus</name>
    <dbReference type="NCBI Taxonomy" id="35708"/>
    <lineage>
        <taxon>Eukaryota</taxon>
        <taxon>Viridiplantae</taxon>
        <taxon>Streptophyta</taxon>
        <taxon>Embryophyta</taxon>
        <taxon>Tracheophyta</taxon>
        <taxon>Spermatophyta</taxon>
        <taxon>Magnoliopsida</taxon>
        <taxon>Liliopsida</taxon>
        <taxon>Poales</taxon>
        <taxon>Poaceae</taxon>
        <taxon>PACMAD clade</taxon>
        <taxon>Arundinoideae</taxon>
        <taxon>Arundineae</taxon>
        <taxon>Arundo</taxon>
    </lineage>
</organism>
<protein>
    <submittedName>
        <fullName evidence="1">Uncharacterized protein</fullName>
    </submittedName>
</protein>
<dbReference type="AlphaFoldDB" id="A0A0A8Y6V1"/>
<accession>A0A0A8Y6V1</accession>
<sequence length="57" mass="6627">MVRELFQENKVLHIIVAWDCMNWRWKEPVALRCSANTHLGLVAKLTSHEGLFQAFST</sequence>
<dbReference type="EMBL" id="GBRH01276054">
    <property type="protein sequence ID" value="JAD21841.1"/>
    <property type="molecule type" value="Transcribed_RNA"/>
</dbReference>
<reference evidence="1" key="1">
    <citation type="submission" date="2014-09" db="EMBL/GenBank/DDBJ databases">
        <authorList>
            <person name="Magalhaes I.L.F."/>
            <person name="Oliveira U."/>
            <person name="Santos F.R."/>
            <person name="Vidigal T.H.D.A."/>
            <person name="Brescovit A.D."/>
            <person name="Santos A.J."/>
        </authorList>
    </citation>
    <scope>NUCLEOTIDE SEQUENCE</scope>
    <source>
        <tissue evidence="1">Shoot tissue taken approximately 20 cm above the soil surface</tissue>
    </source>
</reference>
<name>A0A0A8Y6V1_ARUDO</name>
<evidence type="ECO:0000313" key="1">
    <source>
        <dbReference type="EMBL" id="JAD21841.1"/>
    </source>
</evidence>